<gene>
    <name evidence="1" type="ORF">RFULGI_LOCUS305</name>
</gene>
<comment type="caution">
    <text evidence="1">The sequence shown here is derived from an EMBL/GenBank/DDBJ whole genome shotgun (WGS) entry which is preliminary data.</text>
</comment>
<evidence type="ECO:0000313" key="2">
    <source>
        <dbReference type="Proteomes" id="UP000789396"/>
    </source>
</evidence>
<name>A0A9N8VK46_9GLOM</name>
<accession>A0A9N8VK46</accession>
<keyword evidence="2" id="KW-1185">Reference proteome</keyword>
<sequence length="42" mass="4940">MVPNECHSIPLSPQLGLLLHTFNFSKFNYLKKNRFLCTLMNE</sequence>
<evidence type="ECO:0000313" key="1">
    <source>
        <dbReference type="EMBL" id="CAG8452614.1"/>
    </source>
</evidence>
<dbReference type="AlphaFoldDB" id="A0A9N8VK46"/>
<dbReference type="EMBL" id="CAJVPZ010000091">
    <property type="protein sequence ID" value="CAG8452614.1"/>
    <property type="molecule type" value="Genomic_DNA"/>
</dbReference>
<protein>
    <submittedName>
        <fullName evidence="1">7864_t:CDS:1</fullName>
    </submittedName>
</protein>
<dbReference type="Proteomes" id="UP000789396">
    <property type="component" value="Unassembled WGS sequence"/>
</dbReference>
<organism evidence="1 2">
    <name type="scientific">Racocetra fulgida</name>
    <dbReference type="NCBI Taxonomy" id="60492"/>
    <lineage>
        <taxon>Eukaryota</taxon>
        <taxon>Fungi</taxon>
        <taxon>Fungi incertae sedis</taxon>
        <taxon>Mucoromycota</taxon>
        <taxon>Glomeromycotina</taxon>
        <taxon>Glomeromycetes</taxon>
        <taxon>Diversisporales</taxon>
        <taxon>Gigasporaceae</taxon>
        <taxon>Racocetra</taxon>
    </lineage>
</organism>
<reference evidence="1" key="1">
    <citation type="submission" date="2021-06" db="EMBL/GenBank/DDBJ databases">
        <authorList>
            <person name="Kallberg Y."/>
            <person name="Tangrot J."/>
            <person name="Rosling A."/>
        </authorList>
    </citation>
    <scope>NUCLEOTIDE SEQUENCE</scope>
    <source>
        <strain evidence="1">IN212</strain>
    </source>
</reference>
<proteinExistence type="predicted"/>